<evidence type="ECO:0000256" key="2">
    <source>
        <dbReference type="SAM" id="MobiDB-lite"/>
    </source>
</evidence>
<dbReference type="PROSITE" id="PS50005">
    <property type="entry name" value="TPR"/>
    <property type="match status" value="1"/>
</dbReference>
<dbReference type="PANTHER" id="PTHR21391">
    <property type="entry name" value="AT04489P-RELATED"/>
    <property type="match status" value="1"/>
</dbReference>
<dbReference type="PROSITE" id="PS50293">
    <property type="entry name" value="TPR_REGION"/>
    <property type="match status" value="1"/>
</dbReference>
<dbReference type="EMBL" id="JABFTP020000001">
    <property type="protein sequence ID" value="KAL3265356.1"/>
    <property type="molecule type" value="Genomic_DNA"/>
</dbReference>
<dbReference type="SUPFAM" id="SSF48452">
    <property type="entry name" value="TPR-like"/>
    <property type="match status" value="1"/>
</dbReference>
<evidence type="ECO:0008006" key="5">
    <source>
        <dbReference type="Google" id="ProtNLM"/>
    </source>
</evidence>
<evidence type="ECO:0000313" key="3">
    <source>
        <dbReference type="EMBL" id="KAL3265356.1"/>
    </source>
</evidence>
<dbReference type="InterPro" id="IPR011990">
    <property type="entry name" value="TPR-like_helical_dom_sf"/>
</dbReference>
<dbReference type="InterPro" id="IPR019734">
    <property type="entry name" value="TPR_rpt"/>
</dbReference>
<dbReference type="PANTHER" id="PTHR21391:SF0">
    <property type="entry name" value="AT04489P-RELATED"/>
    <property type="match status" value="1"/>
</dbReference>
<sequence length="694" mass="81317">MHKDEIRKLLEKLPFLRDEGVTDASRIFVNTGLHVRRKEDFDKALDYFNRSLKLNPDNFRGLNKRAAIESPMFKYEEAKADLERVLKSIPDDIEALGTKAMVTYQSSEFEQSMIQNFRCSKIRQQPRNFLHGVMHCHDAIENAVGPRAGHPLRDHYKIIRKFCKTIEKSKTSPARTPVQHRKTKKYHNISSMKLPVPERELKSVTKEETIPESAHSSTQISKGGLESFASLLAVDSNIKSDAIIEDSFSANKVSSDSTLPDETNFPFKPLQRRTKNLENYMAERYLDKMYRDKLFLKDMKSMPGVWCPNNKGNKEIRSLIKNASKYITMNQETLRSRRPFYLFKFQEANLGGAKMRQRKTEQQAKIINTCTRRANLLLLKCQNAANESNIFYMAEYAETLRKFCESTQKKFMPTRDEILHTLYSIVCNGYFNSMKFKPEMSNADKITRAKVCMNWHLTKEPSRDSLFKRKQNNKIDYAKLLPVYEERIRKAKFEDEAMWLYYELARMNLFCKEYQLSRVYANKCGSLAEIQGHRKWLINARWLIAINFVAQHNKNDARVELKKIKMAIKYFHDPDLLEFLNTCLEIMKFERIEDNKAEQLILERQRIILKLLPTAELRTELDVVFRKIQNLPPKRRMTVLPGVTYVDTPKGVERKNSTSDQFSEPSMKSRKSKTSVYSRKGIKFLELIKYHIDE</sequence>
<dbReference type="AlphaFoldDB" id="A0ABD2MG39"/>
<keyword evidence="4" id="KW-1185">Reference proteome</keyword>
<organism evidence="3 4">
    <name type="scientific">Cryptolaemus montrouzieri</name>
    <dbReference type="NCBI Taxonomy" id="559131"/>
    <lineage>
        <taxon>Eukaryota</taxon>
        <taxon>Metazoa</taxon>
        <taxon>Ecdysozoa</taxon>
        <taxon>Arthropoda</taxon>
        <taxon>Hexapoda</taxon>
        <taxon>Insecta</taxon>
        <taxon>Pterygota</taxon>
        <taxon>Neoptera</taxon>
        <taxon>Endopterygota</taxon>
        <taxon>Coleoptera</taxon>
        <taxon>Polyphaga</taxon>
        <taxon>Cucujiformia</taxon>
        <taxon>Coccinelloidea</taxon>
        <taxon>Coccinellidae</taxon>
        <taxon>Scymninae</taxon>
        <taxon>Scymnini</taxon>
        <taxon>Cryptolaemus</taxon>
    </lineage>
</organism>
<feature type="repeat" description="TPR" evidence="1">
    <location>
        <begin position="25"/>
        <end position="58"/>
    </location>
</feature>
<feature type="region of interest" description="Disordered" evidence="2">
    <location>
        <begin position="650"/>
        <end position="674"/>
    </location>
</feature>
<comment type="caution">
    <text evidence="3">The sequence shown here is derived from an EMBL/GenBank/DDBJ whole genome shotgun (WGS) entry which is preliminary data.</text>
</comment>
<dbReference type="Proteomes" id="UP001516400">
    <property type="component" value="Unassembled WGS sequence"/>
</dbReference>
<evidence type="ECO:0000313" key="4">
    <source>
        <dbReference type="Proteomes" id="UP001516400"/>
    </source>
</evidence>
<keyword evidence="1" id="KW-0802">TPR repeat</keyword>
<protein>
    <recommendedName>
        <fullName evidence="5">Tetratricopeptide repeat protein 25</fullName>
    </recommendedName>
</protein>
<name>A0ABD2MG39_9CUCU</name>
<accession>A0ABD2MG39</accession>
<dbReference type="SMART" id="SM00028">
    <property type="entry name" value="TPR"/>
    <property type="match status" value="2"/>
</dbReference>
<dbReference type="Gene3D" id="1.25.40.10">
    <property type="entry name" value="Tetratricopeptide repeat domain"/>
    <property type="match status" value="1"/>
</dbReference>
<proteinExistence type="predicted"/>
<evidence type="ECO:0000256" key="1">
    <source>
        <dbReference type="PROSITE-ProRule" id="PRU00339"/>
    </source>
</evidence>
<gene>
    <name evidence="3" type="ORF">HHI36_009564</name>
</gene>
<reference evidence="3 4" key="1">
    <citation type="journal article" date="2021" name="BMC Biol.">
        <title>Horizontally acquired antibacterial genes associated with adaptive radiation of ladybird beetles.</title>
        <authorList>
            <person name="Li H.S."/>
            <person name="Tang X.F."/>
            <person name="Huang Y.H."/>
            <person name="Xu Z.Y."/>
            <person name="Chen M.L."/>
            <person name="Du X.Y."/>
            <person name="Qiu B.Y."/>
            <person name="Chen P.T."/>
            <person name="Zhang W."/>
            <person name="Slipinski A."/>
            <person name="Escalona H.E."/>
            <person name="Waterhouse R.M."/>
            <person name="Zwick A."/>
            <person name="Pang H."/>
        </authorList>
    </citation>
    <scope>NUCLEOTIDE SEQUENCE [LARGE SCALE GENOMIC DNA]</scope>
    <source>
        <strain evidence="3">SYSU2018</strain>
    </source>
</reference>